<dbReference type="GO" id="GO:0006518">
    <property type="term" value="P:peptide metabolic process"/>
    <property type="evidence" value="ECO:0007669"/>
    <property type="project" value="TreeGrafter"/>
</dbReference>
<protein>
    <recommendedName>
        <fullName evidence="6">Oligopeptidase F</fullName>
        <ecNumber evidence="6">3.4.24.-</ecNumber>
    </recommendedName>
</protein>
<keyword evidence="2 6" id="KW-0479">Metal-binding</keyword>
<evidence type="ECO:0000313" key="10">
    <source>
        <dbReference type="Proteomes" id="UP000241209"/>
    </source>
</evidence>
<evidence type="ECO:0000313" key="9">
    <source>
        <dbReference type="EMBL" id="PTI30740.1"/>
    </source>
</evidence>
<dbReference type="EC" id="3.4.24.-" evidence="6"/>
<dbReference type="GO" id="GO:0004222">
    <property type="term" value="F:metalloendopeptidase activity"/>
    <property type="evidence" value="ECO:0007669"/>
    <property type="project" value="UniProtKB-UniRule"/>
</dbReference>
<dbReference type="Gene3D" id="1.20.140.70">
    <property type="entry name" value="Oligopeptidase f, N-terminal domain"/>
    <property type="match status" value="1"/>
</dbReference>
<proteinExistence type="inferred from homology"/>
<dbReference type="InterPro" id="IPR013647">
    <property type="entry name" value="OligopepF_N_dom"/>
</dbReference>
<gene>
    <name evidence="9" type="primary">pepF</name>
    <name evidence="9" type="ORF">BU072_01780</name>
</gene>
<dbReference type="STRING" id="1167632.GCA_000286335_01649"/>
<evidence type="ECO:0000256" key="1">
    <source>
        <dbReference type="ARBA" id="ARBA00022670"/>
    </source>
</evidence>
<keyword evidence="3 6" id="KW-0378">Hydrolase</keyword>
<dbReference type="SUPFAM" id="SSF55486">
    <property type="entry name" value="Metalloproteases ('zincins'), catalytic domain"/>
    <property type="match status" value="1"/>
</dbReference>
<dbReference type="InterPro" id="IPR045090">
    <property type="entry name" value="Pept_M3A_M3B"/>
</dbReference>
<dbReference type="PANTHER" id="PTHR11804">
    <property type="entry name" value="PROTEASE M3 THIMET OLIGOPEPTIDASE-RELATED"/>
    <property type="match status" value="1"/>
</dbReference>
<feature type="domain" description="Oligopeptidase F N-terminal" evidence="8">
    <location>
        <begin position="114"/>
        <end position="183"/>
    </location>
</feature>
<comment type="function">
    <text evidence="6">Has oligopeptidase activity and degrades a variety of small bioactive peptides.</text>
</comment>
<evidence type="ECO:0000256" key="4">
    <source>
        <dbReference type="ARBA" id="ARBA00022833"/>
    </source>
</evidence>
<feature type="domain" description="Peptidase M3A/M3B catalytic" evidence="7">
    <location>
        <begin position="204"/>
        <end position="585"/>
    </location>
</feature>
<evidence type="ECO:0000256" key="5">
    <source>
        <dbReference type="ARBA" id="ARBA00023049"/>
    </source>
</evidence>
<dbReference type="GO" id="GO:0046872">
    <property type="term" value="F:metal ion binding"/>
    <property type="evidence" value="ECO:0007669"/>
    <property type="project" value="UniProtKB-UniRule"/>
</dbReference>
<sequence length="601" mass="69619">MAKLITREEQQEQYTWDLTTIFASDEAYEEAFKELETYLGKEERFKGHLKDSSDTLYQALLLDSEIDEKLGKVYVYAHLKHDQDTANDKYAGYEAKAATLANKFASAWSFILPELMSIDEETLNEFVASNDDLKRYQFDIEKLNKKRPHILSDKEEKILAEAGEALQTPSNVFGMFNNADLEFKLAIDKDGKEHELTQGTYTKLLESEDRVLRKSAYDNVYDAYGSHNNTLTATLSGKVKTAIFSSKVRQYQSAREQALSNNFIPEEVYDNLIDTVHKYLPLLHRYTELRKELLGLDEMHMYDMYTPLVKNSSFEMPYEEAKDWMVKALQPMGKEYIEVVEEGLNNRWVDVYENKGKRSGGYSSGAHLTNPFILLNWSDSISDLFTLIHEFGHSAHSYFSRKHQQSNESGYSIFVAEVASTTNEALLSEYMDKNLEDPEKRKYLLNQELERFRATLFRQTMFAEFEYLIHKIVEEGEPLTADRLNTEYAELNKKYFGNSVITDDNIAKEWSRIPHFYYNFYVYQYATGYSAAQALSKQILDEGEPAVKRYIDEFLKAGSSDYPIEVLKKAGVDMTSKQPIEEAMEVFEQKLNAFEKLVKEN</sequence>
<reference evidence="9 10" key="1">
    <citation type="journal article" date="2016" name="Front. Microbiol.">
        <title>Comprehensive Phylogenetic Analysis of Bovine Non-aureus Staphylococci Species Based on Whole-Genome Sequencing.</title>
        <authorList>
            <person name="Naushad S."/>
            <person name="Barkema H.W."/>
            <person name="Luby C."/>
            <person name="Condas L.A."/>
            <person name="Nobrega D.B."/>
            <person name="Carson D.A."/>
            <person name="De Buck J."/>
        </authorList>
    </citation>
    <scope>NUCLEOTIDE SEQUENCE [LARGE SCALE GENOMIC DNA]</scope>
    <source>
        <strain evidence="9 10">SNUC 2204</strain>
    </source>
</reference>
<dbReference type="InterPro" id="IPR042088">
    <property type="entry name" value="OligoPept_F_C"/>
</dbReference>
<dbReference type="InterPro" id="IPR001567">
    <property type="entry name" value="Pept_M3A_M3B_dom"/>
</dbReference>
<dbReference type="CDD" id="cd09608">
    <property type="entry name" value="M3B_PepF"/>
    <property type="match status" value="1"/>
</dbReference>
<dbReference type="Gene3D" id="1.10.1370.20">
    <property type="entry name" value="Oligoendopeptidase f, C-terminal domain"/>
    <property type="match status" value="1"/>
</dbReference>
<organism evidence="9 10">
    <name type="scientific">Mammaliicoccus vitulinus</name>
    <dbReference type="NCBI Taxonomy" id="71237"/>
    <lineage>
        <taxon>Bacteria</taxon>
        <taxon>Bacillati</taxon>
        <taxon>Bacillota</taxon>
        <taxon>Bacilli</taxon>
        <taxon>Bacillales</taxon>
        <taxon>Staphylococcaceae</taxon>
        <taxon>Mammaliicoccus</taxon>
    </lineage>
</organism>
<accession>A0A2T4PW91</accession>
<evidence type="ECO:0000259" key="7">
    <source>
        <dbReference type="Pfam" id="PF01432"/>
    </source>
</evidence>
<comment type="similarity">
    <text evidence="6">Belongs to the peptidase M3B family.</text>
</comment>
<dbReference type="AlphaFoldDB" id="A0A2T4PW91"/>
<evidence type="ECO:0000259" key="8">
    <source>
        <dbReference type="Pfam" id="PF08439"/>
    </source>
</evidence>
<dbReference type="Proteomes" id="UP000241209">
    <property type="component" value="Unassembled WGS sequence"/>
</dbReference>
<evidence type="ECO:0000256" key="2">
    <source>
        <dbReference type="ARBA" id="ARBA00022723"/>
    </source>
</evidence>
<dbReference type="Gene3D" id="1.10.287.830">
    <property type="entry name" value="putative peptidase helix hairpin domain like"/>
    <property type="match status" value="1"/>
</dbReference>
<dbReference type="Pfam" id="PF01432">
    <property type="entry name" value="Peptidase_M3"/>
    <property type="match status" value="1"/>
</dbReference>
<dbReference type="GO" id="GO:0006508">
    <property type="term" value="P:proteolysis"/>
    <property type="evidence" value="ECO:0007669"/>
    <property type="project" value="UniProtKB-KW"/>
</dbReference>
<comment type="cofactor">
    <cofactor evidence="6">
        <name>Zn(2+)</name>
        <dbReference type="ChEBI" id="CHEBI:29105"/>
    </cofactor>
    <text evidence="6">Binds 1 zinc ion.</text>
</comment>
<dbReference type="RefSeq" id="WP_107537339.1">
    <property type="nucleotide sequence ID" value="NZ_BMDF01000003.1"/>
</dbReference>
<evidence type="ECO:0000256" key="3">
    <source>
        <dbReference type="ARBA" id="ARBA00022801"/>
    </source>
</evidence>
<dbReference type="NCBIfam" id="TIGR00181">
    <property type="entry name" value="pepF"/>
    <property type="match status" value="1"/>
</dbReference>
<evidence type="ECO:0000256" key="6">
    <source>
        <dbReference type="RuleBase" id="RU368091"/>
    </source>
</evidence>
<dbReference type="EMBL" id="PZFK01000003">
    <property type="protein sequence ID" value="PTI30740.1"/>
    <property type="molecule type" value="Genomic_DNA"/>
</dbReference>
<dbReference type="Pfam" id="PF08439">
    <property type="entry name" value="Peptidase_M3_N"/>
    <property type="match status" value="1"/>
</dbReference>
<dbReference type="OrthoDB" id="9766487at2"/>
<comment type="caution">
    <text evidence="9">The sequence shown here is derived from an EMBL/GenBank/DDBJ whole genome shotgun (WGS) entry which is preliminary data.</text>
</comment>
<dbReference type="InterPro" id="IPR004438">
    <property type="entry name" value="Peptidase_M3B"/>
</dbReference>
<name>A0A2T4PW91_9STAP</name>
<dbReference type="GeneID" id="64115871"/>
<dbReference type="PANTHER" id="PTHR11804:SF84">
    <property type="entry name" value="SACCHAROLYSIN"/>
    <property type="match status" value="1"/>
</dbReference>
<keyword evidence="4 6" id="KW-0862">Zinc</keyword>
<keyword evidence="5 6" id="KW-0482">Metalloprotease</keyword>
<keyword evidence="1 6" id="KW-0645">Protease</keyword>